<feature type="domain" description="Blue (type 1) copper" evidence="8">
    <location>
        <begin position="41"/>
        <end position="146"/>
    </location>
</feature>
<dbReference type="RefSeq" id="WP_103992149.1">
    <property type="nucleotide sequence ID" value="NZ_CP031311.1"/>
</dbReference>
<dbReference type="OrthoDB" id="186995at2157"/>
<dbReference type="SUPFAM" id="SSF49503">
    <property type="entry name" value="Cupredoxins"/>
    <property type="match status" value="1"/>
</dbReference>
<dbReference type="KEGG" id="hlm:DV707_08570"/>
<keyword evidence="4" id="KW-0249">Electron transport</keyword>
<dbReference type="AlphaFoldDB" id="A0A1H6AT86"/>
<evidence type="ECO:0000313" key="10">
    <source>
        <dbReference type="EMBL" id="SEG51046.1"/>
    </source>
</evidence>
<dbReference type="EMBL" id="CP031311">
    <property type="protein sequence ID" value="QCC47706.1"/>
    <property type="molecule type" value="Genomic_DNA"/>
</dbReference>
<dbReference type="Proteomes" id="UP000296733">
    <property type="component" value="Chromosome"/>
</dbReference>
<dbReference type="InterPro" id="IPR006311">
    <property type="entry name" value="TAT_signal"/>
</dbReference>
<sequence>MAQTSKRLSRRGLLQAAVGVGAAGGATATATAQEGTTHSIDMTDDLVFDPDSITIAPGDTVVWETVGTVGHSVTAYEDEIPDEAAYFASGGFDNEADARGAYSAGDPDSGDVPEGETYQHTFEVEGTYEYFCIPHESVGMLGSVDVTPGGAETEAGGPAVPTVPDAAKTLLVAVTGAFVAVVALAYFFLKYGGDYEMMDEEER</sequence>
<name>A0A1H6AT86_9EURY</name>
<gene>
    <name evidence="9" type="ORF">DV707_08570</name>
    <name evidence="10" type="ORF">SAMN04488133_2458</name>
</gene>
<proteinExistence type="predicted"/>
<evidence type="ECO:0000256" key="1">
    <source>
        <dbReference type="ARBA" id="ARBA00004370"/>
    </source>
</evidence>
<evidence type="ECO:0000256" key="2">
    <source>
        <dbReference type="ARBA" id="ARBA00022448"/>
    </source>
</evidence>
<reference evidence="9 12" key="2">
    <citation type="journal article" date="2019" name="Nat. Commun.">
        <title>A new type of DNA phosphorothioation-based antiviral system in archaea.</title>
        <authorList>
            <person name="Xiong L."/>
            <person name="Liu S."/>
            <person name="Chen S."/>
            <person name="Xiao Y."/>
            <person name="Zhu B."/>
            <person name="Gao Y."/>
            <person name="Zhang Y."/>
            <person name="Chen B."/>
            <person name="Luo J."/>
            <person name="Deng Z."/>
            <person name="Chen X."/>
            <person name="Wang L."/>
            <person name="Chen S."/>
        </authorList>
    </citation>
    <scope>NUCLEOTIDE SEQUENCE [LARGE SCALE GENOMIC DNA]</scope>
    <source>
        <strain evidence="9 12">CGMCC 1.10331</strain>
    </source>
</reference>
<dbReference type="PROSITE" id="PS00196">
    <property type="entry name" value="COPPER_BLUE"/>
    <property type="match status" value="1"/>
</dbReference>
<dbReference type="EMBL" id="FNVN01000003">
    <property type="protein sequence ID" value="SEG51046.1"/>
    <property type="molecule type" value="Genomic_DNA"/>
</dbReference>
<evidence type="ECO:0000313" key="12">
    <source>
        <dbReference type="Proteomes" id="UP000296733"/>
    </source>
</evidence>
<keyword evidence="6 7" id="KW-0472">Membrane</keyword>
<dbReference type="Gene3D" id="2.60.40.420">
    <property type="entry name" value="Cupredoxins - blue copper proteins"/>
    <property type="match status" value="1"/>
</dbReference>
<dbReference type="GO" id="GO:0005507">
    <property type="term" value="F:copper ion binding"/>
    <property type="evidence" value="ECO:0007669"/>
    <property type="project" value="InterPro"/>
</dbReference>
<keyword evidence="3" id="KW-0479">Metal-binding</keyword>
<dbReference type="PANTHER" id="PTHR34192">
    <property type="entry name" value="PLASTOCYANIN MAJOR ISOFORM, CHLOROPLASTIC-RELATED"/>
    <property type="match status" value="1"/>
</dbReference>
<keyword evidence="2" id="KW-0813">Transport</keyword>
<dbReference type="GeneID" id="39858138"/>
<evidence type="ECO:0000313" key="9">
    <source>
        <dbReference type="EMBL" id="QCC47706.1"/>
    </source>
</evidence>
<keyword evidence="11" id="KW-1185">Reference proteome</keyword>
<feature type="transmembrane region" description="Helical" evidence="7">
    <location>
        <begin position="170"/>
        <end position="189"/>
    </location>
</feature>
<evidence type="ECO:0000256" key="4">
    <source>
        <dbReference type="ARBA" id="ARBA00022982"/>
    </source>
</evidence>
<dbReference type="GO" id="GO:0009055">
    <property type="term" value="F:electron transfer activity"/>
    <property type="evidence" value="ECO:0007669"/>
    <property type="project" value="InterPro"/>
</dbReference>
<accession>A0A1H6AT86</accession>
<evidence type="ECO:0000256" key="3">
    <source>
        <dbReference type="ARBA" id="ARBA00022723"/>
    </source>
</evidence>
<dbReference type="GO" id="GO:0016020">
    <property type="term" value="C:membrane"/>
    <property type="evidence" value="ECO:0007669"/>
    <property type="project" value="UniProtKB-SubCell"/>
</dbReference>
<dbReference type="CDD" id="cd04220">
    <property type="entry name" value="Halocyanin"/>
    <property type="match status" value="1"/>
</dbReference>
<protein>
    <submittedName>
        <fullName evidence="10">Plastocyanin</fullName>
    </submittedName>
</protein>
<evidence type="ECO:0000259" key="8">
    <source>
        <dbReference type="Pfam" id="PF00127"/>
    </source>
</evidence>
<keyword evidence="7" id="KW-0812">Transmembrane</keyword>
<evidence type="ECO:0000256" key="5">
    <source>
        <dbReference type="ARBA" id="ARBA00023008"/>
    </source>
</evidence>
<dbReference type="Pfam" id="PF00127">
    <property type="entry name" value="Copper-bind"/>
    <property type="match status" value="1"/>
</dbReference>
<evidence type="ECO:0000256" key="6">
    <source>
        <dbReference type="ARBA" id="ARBA00023136"/>
    </source>
</evidence>
<comment type="subcellular location">
    <subcellularLocation>
        <location evidence="1">Membrane</location>
    </subcellularLocation>
</comment>
<reference evidence="10 11" key="1">
    <citation type="submission" date="2016-10" db="EMBL/GenBank/DDBJ databases">
        <authorList>
            <person name="de Groot N.N."/>
        </authorList>
    </citation>
    <scope>NUCLEOTIDE SEQUENCE [LARGE SCALE GENOMIC DNA]</scope>
    <source>
        <strain evidence="10 11">CGMCC 1.10331</strain>
    </source>
</reference>
<dbReference type="Proteomes" id="UP000236740">
    <property type="component" value="Unassembled WGS sequence"/>
</dbReference>
<evidence type="ECO:0000256" key="7">
    <source>
        <dbReference type="SAM" id="Phobius"/>
    </source>
</evidence>
<dbReference type="InterPro" id="IPR008972">
    <property type="entry name" value="Cupredoxin"/>
</dbReference>
<dbReference type="InterPro" id="IPR028871">
    <property type="entry name" value="BlueCu_1_BS"/>
</dbReference>
<keyword evidence="7" id="KW-1133">Transmembrane helix</keyword>
<dbReference type="PROSITE" id="PS51318">
    <property type="entry name" value="TAT"/>
    <property type="match status" value="1"/>
</dbReference>
<organism evidence="10 11">
    <name type="scientific">Halobellus limi</name>
    <dbReference type="NCBI Taxonomy" id="699433"/>
    <lineage>
        <taxon>Archaea</taxon>
        <taxon>Methanobacteriati</taxon>
        <taxon>Methanobacteriota</taxon>
        <taxon>Stenosarchaea group</taxon>
        <taxon>Halobacteria</taxon>
        <taxon>Halobacteriales</taxon>
        <taxon>Haloferacaceae</taxon>
        <taxon>Halobellus</taxon>
    </lineage>
</organism>
<dbReference type="InterPro" id="IPR000923">
    <property type="entry name" value="BlueCu_1"/>
</dbReference>
<dbReference type="PANTHER" id="PTHR34192:SF10">
    <property type="entry name" value="PLASTOCYANIN MAJOR ISOFORM, CHLOROPLASTIC-RELATED"/>
    <property type="match status" value="1"/>
</dbReference>
<keyword evidence="5" id="KW-0186">Copper</keyword>
<evidence type="ECO:0000313" key="11">
    <source>
        <dbReference type="Proteomes" id="UP000236740"/>
    </source>
</evidence>